<evidence type="ECO:0000256" key="1">
    <source>
        <dbReference type="SAM" id="Phobius"/>
    </source>
</evidence>
<organism evidence="2 3">
    <name type="scientific">Daphnia magna</name>
    <dbReference type="NCBI Taxonomy" id="35525"/>
    <lineage>
        <taxon>Eukaryota</taxon>
        <taxon>Metazoa</taxon>
        <taxon>Ecdysozoa</taxon>
        <taxon>Arthropoda</taxon>
        <taxon>Crustacea</taxon>
        <taxon>Branchiopoda</taxon>
        <taxon>Diplostraca</taxon>
        <taxon>Cladocera</taxon>
        <taxon>Anomopoda</taxon>
        <taxon>Daphniidae</taxon>
        <taxon>Daphnia</taxon>
    </lineage>
</organism>
<sequence>MFATFLTASPFCCVVRFLLDFPAASYIHLCFLFLQMYLPAKRLKGKGLAEHNLLADGKMMALDVGASLDVND</sequence>
<dbReference type="EMBL" id="JAOYFB010000039">
    <property type="protein sequence ID" value="KAK4029392.1"/>
    <property type="molecule type" value="Genomic_DNA"/>
</dbReference>
<name>A0ABR0AW77_9CRUS</name>
<keyword evidence="1" id="KW-0812">Transmembrane</keyword>
<keyword evidence="1" id="KW-0472">Membrane</keyword>
<keyword evidence="3" id="KW-1185">Reference proteome</keyword>
<gene>
    <name evidence="2" type="ORF">OUZ56_022387</name>
</gene>
<comment type="caution">
    <text evidence="2">The sequence shown here is derived from an EMBL/GenBank/DDBJ whole genome shotgun (WGS) entry which is preliminary data.</text>
</comment>
<feature type="transmembrane region" description="Helical" evidence="1">
    <location>
        <begin position="23"/>
        <end position="40"/>
    </location>
</feature>
<proteinExistence type="predicted"/>
<evidence type="ECO:0000313" key="2">
    <source>
        <dbReference type="EMBL" id="KAK4029392.1"/>
    </source>
</evidence>
<accession>A0ABR0AW77</accession>
<evidence type="ECO:0000313" key="3">
    <source>
        <dbReference type="Proteomes" id="UP001234178"/>
    </source>
</evidence>
<keyword evidence="1" id="KW-1133">Transmembrane helix</keyword>
<dbReference type="Proteomes" id="UP001234178">
    <property type="component" value="Unassembled WGS sequence"/>
</dbReference>
<reference evidence="2 3" key="1">
    <citation type="journal article" date="2023" name="Nucleic Acids Res.">
        <title>The hologenome of Daphnia magna reveals possible DNA methylation and microbiome-mediated evolution of the host genome.</title>
        <authorList>
            <person name="Chaturvedi A."/>
            <person name="Li X."/>
            <person name="Dhandapani V."/>
            <person name="Marshall H."/>
            <person name="Kissane S."/>
            <person name="Cuenca-Cambronero M."/>
            <person name="Asole G."/>
            <person name="Calvet F."/>
            <person name="Ruiz-Romero M."/>
            <person name="Marangio P."/>
            <person name="Guigo R."/>
            <person name="Rago D."/>
            <person name="Mirbahai L."/>
            <person name="Eastwood N."/>
            <person name="Colbourne J.K."/>
            <person name="Zhou J."/>
            <person name="Mallon E."/>
            <person name="Orsini L."/>
        </authorList>
    </citation>
    <scope>NUCLEOTIDE SEQUENCE [LARGE SCALE GENOMIC DNA]</scope>
    <source>
        <strain evidence="2">LRV0_1</strain>
    </source>
</reference>
<protein>
    <submittedName>
        <fullName evidence="2">Uncharacterized protein</fullName>
    </submittedName>
</protein>